<proteinExistence type="predicted"/>
<evidence type="ECO:0000313" key="2">
    <source>
        <dbReference type="Proteomes" id="UP000255234"/>
    </source>
</evidence>
<dbReference type="EMBL" id="UGPP01000001">
    <property type="protein sequence ID" value="STY71008.1"/>
    <property type="molecule type" value="Genomic_DNA"/>
</dbReference>
<reference evidence="1 2" key="1">
    <citation type="submission" date="2018-06" db="EMBL/GenBank/DDBJ databases">
        <authorList>
            <consortium name="Pathogen Informatics"/>
            <person name="Doyle S."/>
        </authorList>
    </citation>
    <scope>NUCLEOTIDE SEQUENCE [LARGE SCALE GENOMIC DNA]</scope>
    <source>
        <strain evidence="1 2">NCTC10571</strain>
    </source>
</reference>
<protein>
    <submittedName>
        <fullName evidence="1">Uncharacterized protein</fullName>
    </submittedName>
</protein>
<organism evidence="1 2">
    <name type="scientific">Megamonas hypermegale</name>
    <dbReference type="NCBI Taxonomy" id="158847"/>
    <lineage>
        <taxon>Bacteria</taxon>
        <taxon>Bacillati</taxon>
        <taxon>Bacillota</taxon>
        <taxon>Negativicutes</taxon>
        <taxon>Selenomonadales</taxon>
        <taxon>Selenomonadaceae</taxon>
        <taxon>Megamonas</taxon>
    </lineage>
</organism>
<gene>
    <name evidence="1" type="ORF">NCTC10571_01158</name>
</gene>
<dbReference type="GeneID" id="62778628"/>
<evidence type="ECO:0000313" key="1">
    <source>
        <dbReference type="EMBL" id="STY71008.1"/>
    </source>
</evidence>
<accession>A0A378NYC6</accession>
<dbReference type="RefSeq" id="WP_115151406.1">
    <property type="nucleotide sequence ID" value="NZ_UGPP01000001.1"/>
</dbReference>
<sequence length="118" mass="14028">MSLVMKKYRYNHKDYLVYERNLLAREFDANEWQTICNNDLGVGVDFIIEIINTQIFAYDMYGQKIDLNQDLQLVIDYHEGILKDNNILAQFTRDIEVRFTNYYINKLANLVTKKAYSA</sequence>
<dbReference type="AlphaFoldDB" id="A0A378NYC6"/>
<name>A0A378NYC6_9FIRM</name>
<dbReference type="Proteomes" id="UP000255234">
    <property type="component" value="Unassembled WGS sequence"/>
</dbReference>